<evidence type="ECO:0000313" key="4">
    <source>
        <dbReference type="Proteomes" id="UP001139068"/>
    </source>
</evidence>
<feature type="signal peptide" evidence="2">
    <location>
        <begin position="1"/>
        <end position="29"/>
    </location>
</feature>
<dbReference type="EMBL" id="JAIVFL010000001">
    <property type="protein sequence ID" value="MCI4674880.1"/>
    <property type="molecule type" value="Genomic_DNA"/>
</dbReference>
<evidence type="ECO:0000313" key="3">
    <source>
        <dbReference type="EMBL" id="MCI4674880.1"/>
    </source>
</evidence>
<sequence>MSRFRKLFAANAIAAAGLCSAAVALSASAAADPAAPPVTPGLPALNVLQQFATNPASAAALLQTAATALTGASSIAGAPAQTVPVSPIAGAPAPAPLPGAPVTAPAAPAAAPTAPAAGGVAGPIIPLLNQLGVPASLANLTPDAMPFPVAVGNNPGISNPPVNTPGQVPPAASQPLAPAGAGLGQLLPLSALP</sequence>
<dbReference type="RefSeq" id="WP_243071262.1">
    <property type="nucleotide sequence ID" value="NZ_JAIVFL010000001.1"/>
</dbReference>
<evidence type="ECO:0000256" key="2">
    <source>
        <dbReference type="SAM" id="SignalP"/>
    </source>
</evidence>
<evidence type="ECO:0000256" key="1">
    <source>
        <dbReference type="SAM" id="MobiDB-lite"/>
    </source>
</evidence>
<keyword evidence="4" id="KW-1185">Reference proteome</keyword>
<feature type="compositionally biased region" description="Polar residues" evidence="1">
    <location>
        <begin position="156"/>
        <end position="166"/>
    </location>
</feature>
<gene>
    <name evidence="3" type="ORF">K9U37_08200</name>
</gene>
<organism evidence="3 4">
    <name type="scientific">Candidatus Mycolicibacterium alkanivorans</name>
    <dbReference type="NCBI Taxonomy" id="2954114"/>
    <lineage>
        <taxon>Bacteria</taxon>
        <taxon>Bacillati</taxon>
        <taxon>Actinomycetota</taxon>
        <taxon>Actinomycetes</taxon>
        <taxon>Mycobacteriales</taxon>
        <taxon>Mycobacteriaceae</taxon>
        <taxon>Mycolicibacterium</taxon>
    </lineage>
</organism>
<protein>
    <submittedName>
        <fullName evidence="3">Uncharacterized protein</fullName>
    </submittedName>
</protein>
<accession>A0ABS9YUL9</accession>
<keyword evidence="2" id="KW-0732">Signal</keyword>
<dbReference type="Proteomes" id="UP001139068">
    <property type="component" value="Unassembled WGS sequence"/>
</dbReference>
<proteinExistence type="predicted"/>
<feature type="chain" id="PRO_5046034134" evidence="2">
    <location>
        <begin position="30"/>
        <end position="193"/>
    </location>
</feature>
<feature type="region of interest" description="Disordered" evidence="1">
    <location>
        <begin position="156"/>
        <end position="180"/>
    </location>
</feature>
<reference evidence="3" key="1">
    <citation type="journal article" date="2022" name="ISME J.">
        <title>Identification of active gaseous-alkane degraders at natural gas seeps.</title>
        <authorList>
            <person name="Farhan Ul Haque M."/>
            <person name="Hernandez M."/>
            <person name="Crombie A.T."/>
            <person name="Murrell J.C."/>
        </authorList>
    </citation>
    <scope>NUCLEOTIDE SEQUENCE</scope>
    <source>
        <strain evidence="3">ANDR5</strain>
    </source>
</reference>
<name>A0ABS9YUL9_9MYCO</name>
<feature type="compositionally biased region" description="Low complexity" evidence="1">
    <location>
        <begin position="169"/>
        <end position="180"/>
    </location>
</feature>
<comment type="caution">
    <text evidence="3">The sequence shown here is derived from an EMBL/GenBank/DDBJ whole genome shotgun (WGS) entry which is preliminary data.</text>
</comment>